<dbReference type="InterPro" id="IPR006747">
    <property type="entry name" value="DUF599"/>
</dbReference>
<sequence length="228" mass="26481">MGEIHWTEVVFGMATFIVLTTYHVYWAIQVRKAPLRTYKGITSHLRHMWVESIMKEKRDILSVQTLRNWIMAASFLASTAMLIGLGLLSFLFKPEHITEVPFDFSLIFSKMKALFLAKLMLLMVHFFFAFFSFTLSIRYLNQVNFMINVPIECDPMVSPEFITHILDLGMTHYTMGMRAFYLSVAVTLWLFGPVWMFLGSLILVFILYKLDHCCALDYSTAACEIKPR</sequence>
<evidence type="ECO:0000256" key="1">
    <source>
        <dbReference type="SAM" id="Phobius"/>
    </source>
</evidence>
<evidence type="ECO:0000313" key="2">
    <source>
        <dbReference type="EMBL" id="HGF32834.1"/>
    </source>
</evidence>
<comment type="caution">
    <text evidence="2">The sequence shown here is derived from an EMBL/GenBank/DDBJ whole genome shotgun (WGS) entry which is preliminary data.</text>
</comment>
<dbReference type="Pfam" id="PF04654">
    <property type="entry name" value="DUF599"/>
    <property type="match status" value="1"/>
</dbReference>
<keyword evidence="1" id="KW-1133">Transmembrane helix</keyword>
<protein>
    <submittedName>
        <fullName evidence="2">DUF599 domain-containing protein</fullName>
    </submittedName>
</protein>
<feature type="transmembrane region" description="Helical" evidence="1">
    <location>
        <begin position="9"/>
        <end position="28"/>
    </location>
</feature>
<name>A0A7C3V388_9BACT</name>
<dbReference type="AlphaFoldDB" id="A0A7C3V388"/>
<accession>A0A7C3V388</accession>
<reference evidence="2" key="1">
    <citation type="journal article" date="2020" name="mSystems">
        <title>Genome- and Community-Level Interaction Insights into Carbon Utilization and Element Cycling Functions of Hydrothermarchaeota in Hydrothermal Sediment.</title>
        <authorList>
            <person name="Zhou Z."/>
            <person name="Liu Y."/>
            <person name="Xu W."/>
            <person name="Pan J."/>
            <person name="Luo Z.H."/>
            <person name="Li M."/>
        </authorList>
    </citation>
    <scope>NUCLEOTIDE SEQUENCE [LARGE SCALE GENOMIC DNA]</scope>
    <source>
        <strain evidence="2">SpSt-897</strain>
    </source>
</reference>
<dbReference type="PANTHER" id="PTHR31881:SF6">
    <property type="entry name" value="OS09G0494600 PROTEIN"/>
    <property type="match status" value="1"/>
</dbReference>
<gene>
    <name evidence="2" type="ORF">ENW96_00390</name>
</gene>
<proteinExistence type="predicted"/>
<feature type="transmembrane region" description="Helical" evidence="1">
    <location>
        <begin position="69"/>
        <end position="92"/>
    </location>
</feature>
<feature type="transmembrane region" description="Helical" evidence="1">
    <location>
        <begin position="180"/>
        <end position="208"/>
    </location>
</feature>
<dbReference type="EMBL" id="DTMF01000013">
    <property type="protein sequence ID" value="HGF32834.1"/>
    <property type="molecule type" value="Genomic_DNA"/>
</dbReference>
<organism evidence="2">
    <name type="scientific">Desulfobacca acetoxidans</name>
    <dbReference type="NCBI Taxonomy" id="60893"/>
    <lineage>
        <taxon>Bacteria</taxon>
        <taxon>Pseudomonadati</taxon>
        <taxon>Thermodesulfobacteriota</taxon>
        <taxon>Desulfobaccia</taxon>
        <taxon>Desulfobaccales</taxon>
        <taxon>Desulfobaccaceae</taxon>
        <taxon>Desulfobacca</taxon>
    </lineage>
</organism>
<keyword evidence="1" id="KW-0472">Membrane</keyword>
<feature type="transmembrane region" description="Helical" evidence="1">
    <location>
        <begin position="113"/>
        <end position="137"/>
    </location>
</feature>
<dbReference type="PANTHER" id="PTHR31881">
    <property type="match status" value="1"/>
</dbReference>
<keyword evidence="1" id="KW-0812">Transmembrane</keyword>